<keyword evidence="4 6" id="KW-1133">Transmembrane helix</keyword>
<keyword evidence="2" id="KW-1003">Cell membrane</keyword>
<evidence type="ECO:0000313" key="7">
    <source>
        <dbReference type="EMBL" id="GEM90237.1"/>
    </source>
</evidence>
<dbReference type="OrthoDB" id="32928at2"/>
<accession>A0A511RMB7</accession>
<proteinExistence type="predicted"/>
<dbReference type="EMBL" id="BJXN01000011">
    <property type="protein sequence ID" value="GEM90237.1"/>
    <property type="molecule type" value="Genomic_DNA"/>
</dbReference>
<evidence type="ECO:0000256" key="1">
    <source>
        <dbReference type="ARBA" id="ARBA00004651"/>
    </source>
</evidence>
<comment type="subcellular location">
    <subcellularLocation>
        <location evidence="1">Cell membrane</location>
        <topology evidence="1">Multi-pass membrane protein</topology>
    </subcellularLocation>
</comment>
<keyword evidence="5 6" id="KW-0472">Membrane</keyword>
<feature type="transmembrane region" description="Helical" evidence="6">
    <location>
        <begin position="55"/>
        <end position="73"/>
    </location>
</feature>
<dbReference type="GO" id="GO:0005886">
    <property type="term" value="C:plasma membrane"/>
    <property type="evidence" value="ECO:0007669"/>
    <property type="project" value="UniProtKB-SubCell"/>
</dbReference>
<dbReference type="AlphaFoldDB" id="A0A511RMB7"/>
<dbReference type="InterPro" id="IPR020948">
    <property type="entry name" value="P_starv_induced_PsiE-like"/>
</dbReference>
<feature type="transmembrane region" description="Helical" evidence="6">
    <location>
        <begin position="115"/>
        <end position="140"/>
    </location>
</feature>
<dbReference type="Proteomes" id="UP000321827">
    <property type="component" value="Unassembled WGS sequence"/>
</dbReference>
<evidence type="ECO:0008006" key="9">
    <source>
        <dbReference type="Google" id="ProtNLM"/>
    </source>
</evidence>
<dbReference type="Pfam" id="PF06146">
    <property type="entry name" value="PsiE"/>
    <property type="match status" value="1"/>
</dbReference>
<organism evidence="7 8">
    <name type="scientific">Oceanithermus desulfurans NBRC 100063</name>
    <dbReference type="NCBI Taxonomy" id="1227550"/>
    <lineage>
        <taxon>Bacteria</taxon>
        <taxon>Thermotogati</taxon>
        <taxon>Deinococcota</taxon>
        <taxon>Deinococci</taxon>
        <taxon>Thermales</taxon>
        <taxon>Thermaceae</taxon>
        <taxon>Oceanithermus</taxon>
    </lineage>
</organism>
<name>A0A511RMB7_9DEIN</name>
<reference evidence="7 8" key="1">
    <citation type="submission" date="2019-07" db="EMBL/GenBank/DDBJ databases">
        <title>Whole genome shotgun sequence of Oceanithermus desulfurans NBRC 100063.</title>
        <authorList>
            <person name="Hosoyama A."/>
            <person name="Uohara A."/>
            <person name="Ohji S."/>
            <person name="Ichikawa N."/>
        </authorList>
    </citation>
    <scope>NUCLEOTIDE SEQUENCE [LARGE SCALE GENOMIC DNA]</scope>
    <source>
        <strain evidence="7 8">NBRC 100063</strain>
    </source>
</reference>
<protein>
    <recommendedName>
        <fullName evidence="9">Phosphate-starvation-inducible E-like protein</fullName>
    </recommendedName>
</protein>
<evidence type="ECO:0000256" key="6">
    <source>
        <dbReference type="SAM" id="Phobius"/>
    </source>
</evidence>
<sequence>MERFPTSLLERIEASIYLAAGYILSLAAAALLGFAVWEAIGLFSSQNLAGAIVRLLDRVLLALMIAEIIYTVARFSREGHLEAEPFLVVGVIAAVRRMLVITAESTVDMSLESAHFLAVLAELGLLSLAIVCFAFAIFLIRRR</sequence>
<keyword evidence="3 6" id="KW-0812">Transmembrane</keyword>
<evidence type="ECO:0000256" key="2">
    <source>
        <dbReference type="ARBA" id="ARBA00022475"/>
    </source>
</evidence>
<evidence type="ECO:0000256" key="4">
    <source>
        <dbReference type="ARBA" id="ARBA00022989"/>
    </source>
</evidence>
<dbReference type="RefSeq" id="WP_147147807.1">
    <property type="nucleotide sequence ID" value="NZ_BJXN01000011.1"/>
</dbReference>
<evidence type="ECO:0000313" key="8">
    <source>
        <dbReference type="Proteomes" id="UP000321827"/>
    </source>
</evidence>
<evidence type="ECO:0000256" key="3">
    <source>
        <dbReference type="ARBA" id="ARBA00022692"/>
    </source>
</evidence>
<evidence type="ECO:0000256" key="5">
    <source>
        <dbReference type="ARBA" id="ARBA00023136"/>
    </source>
</evidence>
<feature type="transmembrane region" description="Helical" evidence="6">
    <location>
        <begin position="12"/>
        <end position="35"/>
    </location>
</feature>
<gene>
    <name evidence="7" type="ORF">ODE01S_16710</name>
</gene>
<comment type="caution">
    <text evidence="7">The sequence shown here is derived from an EMBL/GenBank/DDBJ whole genome shotgun (WGS) entry which is preliminary data.</text>
</comment>